<dbReference type="Proteomes" id="UP000507954">
    <property type="component" value="Unassembled WGS sequence"/>
</dbReference>
<dbReference type="AlphaFoldDB" id="A0A508WUA7"/>
<evidence type="ECO:0008006" key="2">
    <source>
        <dbReference type="Google" id="ProtNLM"/>
    </source>
</evidence>
<organism evidence="1">
    <name type="scientific">Sinorhizobium medicae</name>
    <dbReference type="NCBI Taxonomy" id="110321"/>
    <lineage>
        <taxon>Bacteria</taxon>
        <taxon>Pseudomonadati</taxon>
        <taxon>Pseudomonadota</taxon>
        <taxon>Alphaproteobacteria</taxon>
        <taxon>Hyphomicrobiales</taxon>
        <taxon>Rhizobiaceae</taxon>
        <taxon>Sinorhizobium/Ensifer group</taxon>
        <taxon>Sinorhizobium</taxon>
    </lineage>
</organism>
<dbReference type="GO" id="GO:0003677">
    <property type="term" value="F:DNA binding"/>
    <property type="evidence" value="ECO:0007669"/>
    <property type="project" value="InterPro"/>
</dbReference>
<accession>A0A508WUA7</accession>
<dbReference type="SUPFAM" id="SSF56349">
    <property type="entry name" value="DNA breaking-rejoining enzymes"/>
    <property type="match status" value="1"/>
</dbReference>
<proteinExistence type="predicted"/>
<reference evidence="1" key="1">
    <citation type="submission" date="2019-06" db="EMBL/GenBank/DDBJ databases">
        <authorList>
            <person name="Le Quere A."/>
            <person name="Colella S."/>
        </authorList>
    </citation>
    <scope>NUCLEOTIDE SEQUENCE</scope>
    <source>
        <strain evidence="1">EmedicaeMD41</strain>
    </source>
</reference>
<evidence type="ECO:0000313" key="1">
    <source>
        <dbReference type="EMBL" id="VTZ59219.1"/>
    </source>
</evidence>
<protein>
    <recommendedName>
        <fullName evidence="2">Integrase</fullName>
    </recommendedName>
</protein>
<name>A0A508WUA7_9HYPH</name>
<dbReference type="InterPro" id="IPR011010">
    <property type="entry name" value="DNA_brk_join_enz"/>
</dbReference>
<sequence>MEAGTDIRIIRVLLGHAKLNNTAFYTKAAIRTVRTVTSPLDKLGLFKPGEISPIGWSSPTSSG</sequence>
<dbReference type="EMBL" id="CABFNB010000005">
    <property type="protein sequence ID" value="VTZ59219.1"/>
    <property type="molecule type" value="Genomic_DNA"/>
</dbReference>
<gene>
    <name evidence="1" type="ORF">EMEDMD4_1020003</name>
</gene>